<feature type="signal peptide" evidence="3">
    <location>
        <begin position="1"/>
        <end position="19"/>
    </location>
</feature>
<dbReference type="GO" id="GO:0030313">
    <property type="term" value="C:cell envelope"/>
    <property type="evidence" value="ECO:0007669"/>
    <property type="project" value="UniProtKB-SubCell"/>
</dbReference>
<dbReference type="STRING" id="1122198.SAMN02745729_101170"/>
<dbReference type="Proteomes" id="UP000242469">
    <property type="component" value="Unassembled WGS sequence"/>
</dbReference>
<evidence type="ECO:0000256" key="1">
    <source>
        <dbReference type="ARBA" id="ARBA00004196"/>
    </source>
</evidence>
<dbReference type="Gene3D" id="1.20.1420.20">
    <property type="entry name" value="M75 peptidase, HXXE motif"/>
    <property type="match status" value="1"/>
</dbReference>
<dbReference type="CDD" id="cd14659">
    <property type="entry name" value="Imelysin-like_IPPA"/>
    <property type="match status" value="1"/>
</dbReference>
<dbReference type="InterPro" id="IPR018976">
    <property type="entry name" value="Imelysin-like"/>
</dbReference>
<evidence type="ECO:0000256" key="3">
    <source>
        <dbReference type="SAM" id="SignalP"/>
    </source>
</evidence>
<sequence length="331" mass="36513">MKKLACMVVAAVLPLAAHAQTPLQSWHADLSQGYARLAATSGQLSEALNQYCAMPDAAGQSAVREQWIKAFMAWQAVRFVEFGPIEQDSMGWQMQFWPDKKNLIARKSQMLLRSETPVTAEMLANEGVAVKGFPALEYLLFEHEAKSGPGSACPLSSVIGNQLEANAETLAQNWQQFQPHFESRDTYTADMVKSAIHATEIIRDKRLGEPMGLHGSNRRLHFLADAWRSEQSLATVQASLEGLDDYFMPGLEQVLKGSAPELLQETRERLTTALEKARALPPGMKALLNNDESYAQLQSLFISIDALVIHLNDRVAVELGIVKGFNSSDGD</sequence>
<feature type="domain" description="Imelysin-like" evidence="4">
    <location>
        <begin position="32"/>
        <end position="304"/>
    </location>
</feature>
<evidence type="ECO:0000259" key="4">
    <source>
        <dbReference type="Pfam" id="PF09375"/>
    </source>
</evidence>
<evidence type="ECO:0000313" key="6">
    <source>
        <dbReference type="Proteomes" id="UP000242469"/>
    </source>
</evidence>
<feature type="chain" id="PRO_5017199382" description="Imelysin-like domain-containing protein" evidence="3">
    <location>
        <begin position="20"/>
        <end position="331"/>
    </location>
</feature>
<name>A0A1H3XLE7_9GAMM</name>
<dbReference type="Pfam" id="PF09375">
    <property type="entry name" value="Peptidase_M75"/>
    <property type="match status" value="1"/>
</dbReference>
<keyword evidence="6" id="KW-1185">Reference proteome</keyword>
<dbReference type="AlphaFoldDB" id="A0A1H3XLE7"/>
<keyword evidence="2 3" id="KW-0732">Signal</keyword>
<dbReference type="InterPro" id="IPR038352">
    <property type="entry name" value="Imelysin_sf"/>
</dbReference>
<gene>
    <name evidence="5" type="ORF">SAMN02745729_101170</name>
</gene>
<proteinExistence type="predicted"/>
<organism evidence="5 6">
    <name type="scientific">Marinobacterium iners DSM 11526</name>
    <dbReference type="NCBI Taxonomy" id="1122198"/>
    <lineage>
        <taxon>Bacteria</taxon>
        <taxon>Pseudomonadati</taxon>
        <taxon>Pseudomonadota</taxon>
        <taxon>Gammaproteobacteria</taxon>
        <taxon>Oceanospirillales</taxon>
        <taxon>Oceanospirillaceae</taxon>
        <taxon>Marinobacterium</taxon>
    </lineage>
</organism>
<evidence type="ECO:0000313" key="5">
    <source>
        <dbReference type="EMBL" id="SDZ99444.1"/>
    </source>
</evidence>
<protein>
    <recommendedName>
        <fullName evidence="4">Imelysin-like domain-containing protein</fullName>
    </recommendedName>
</protein>
<reference evidence="6" key="1">
    <citation type="submission" date="2016-10" db="EMBL/GenBank/DDBJ databases">
        <authorList>
            <person name="Varghese N."/>
            <person name="Submissions S."/>
        </authorList>
    </citation>
    <scope>NUCLEOTIDE SEQUENCE [LARGE SCALE GENOMIC DNA]</scope>
    <source>
        <strain evidence="6">DSM 11526</strain>
    </source>
</reference>
<accession>A0A1H3XLE7</accession>
<comment type="subcellular location">
    <subcellularLocation>
        <location evidence="1">Cell envelope</location>
    </subcellularLocation>
</comment>
<dbReference type="InterPro" id="IPR034984">
    <property type="entry name" value="Imelysin-like_IPPA"/>
</dbReference>
<evidence type="ECO:0000256" key="2">
    <source>
        <dbReference type="ARBA" id="ARBA00022729"/>
    </source>
</evidence>
<dbReference type="RefSeq" id="WP_091821599.1">
    <property type="nucleotide sequence ID" value="NZ_FNRJ01000001.1"/>
</dbReference>
<dbReference type="EMBL" id="FNRJ01000001">
    <property type="protein sequence ID" value="SDZ99444.1"/>
    <property type="molecule type" value="Genomic_DNA"/>
</dbReference>
<dbReference type="OrthoDB" id="5729110at2"/>